<keyword evidence="3" id="KW-0032">Aminotransferase</keyword>
<dbReference type="GO" id="GO:0030170">
    <property type="term" value="F:pyridoxal phosphate binding"/>
    <property type="evidence" value="ECO:0007669"/>
    <property type="project" value="InterPro"/>
</dbReference>
<sequence>MRISTFNKIMLFLIHLENCTDPIALFDKFLLLMKDICWAEFYLCSVARLLNAVSYKNHVAAARSLQEHLVRAPVLARWNSTEASMQREDAETELKNAKEFKGHDMLAPFTAGWQASDTNPLVIEKSKGAYVWDINGKKYLDSLAGLWCTALGGSEPRLVAAAIAQLNTCRFTTPFGIDLAKELLNTFTATKMGKAFFTNSGSEANDTQVKLVWYYNNALGRPNKKKFIARAKSYHGSTLISASLSGLPALHQKFDLPAPFVLHTDCPHYWRYHLPGESEEEFSTRLANNLENLILKEGPETIAAFIAEPVMGAGGVIPPPATYFDKIQPILKKYDILFIADEVICAFGRLGTMFGCDKYGMKPDLVSMAKALSSAYMPIGAVLVSPEISDVIDSQSNKLGVFSHGFTYSGHPVSCAVALEALKIYKERNIAEVVQRISPKFQNGLKAFSDSPIIGEIRGTGLILGTEFTDNKSPNDVFPPEWGKFHLSFAFIFCIGAYFGAQCQKHGMLVRVAGDSIMMSPPFIITPEEVDELISIYGKALKATEERVKELKSLQK</sequence>
<accession>A0A438E4H5</accession>
<dbReference type="PANTHER" id="PTHR42684">
    <property type="entry name" value="ADENOSYLMETHIONINE-8-AMINO-7-OXONONANOATE AMINOTRANSFERASE"/>
    <property type="match status" value="1"/>
</dbReference>
<dbReference type="CDD" id="cd00610">
    <property type="entry name" value="OAT_like"/>
    <property type="match status" value="1"/>
</dbReference>
<evidence type="ECO:0000256" key="5">
    <source>
        <dbReference type="ARBA" id="ARBA00022898"/>
    </source>
</evidence>
<reference evidence="6 7" key="1">
    <citation type="journal article" date="2018" name="PLoS Genet.">
        <title>Population sequencing reveals clonal diversity and ancestral inbreeding in the grapevine cultivar Chardonnay.</title>
        <authorList>
            <person name="Roach M.J."/>
            <person name="Johnson D.L."/>
            <person name="Bohlmann J."/>
            <person name="van Vuuren H.J."/>
            <person name="Jones S.J."/>
            <person name="Pretorius I.S."/>
            <person name="Schmidt S.A."/>
            <person name="Borneman A.R."/>
        </authorList>
    </citation>
    <scope>NUCLEOTIDE SEQUENCE [LARGE SCALE GENOMIC DNA]</scope>
    <source>
        <strain evidence="7">cv. Chardonnay</strain>
        <tissue evidence="6">Leaf</tissue>
    </source>
</reference>
<dbReference type="SUPFAM" id="SSF53383">
    <property type="entry name" value="PLP-dependent transferases"/>
    <property type="match status" value="1"/>
</dbReference>
<evidence type="ECO:0000313" key="7">
    <source>
        <dbReference type="Proteomes" id="UP000288805"/>
    </source>
</evidence>
<dbReference type="InterPro" id="IPR015424">
    <property type="entry name" value="PyrdxlP-dep_Trfase"/>
</dbReference>
<name>A0A438E4H5_VITVI</name>
<organism evidence="6 7">
    <name type="scientific">Vitis vinifera</name>
    <name type="common">Grape</name>
    <dbReference type="NCBI Taxonomy" id="29760"/>
    <lineage>
        <taxon>Eukaryota</taxon>
        <taxon>Viridiplantae</taxon>
        <taxon>Streptophyta</taxon>
        <taxon>Embryophyta</taxon>
        <taxon>Tracheophyta</taxon>
        <taxon>Spermatophyta</taxon>
        <taxon>Magnoliopsida</taxon>
        <taxon>eudicotyledons</taxon>
        <taxon>Gunneridae</taxon>
        <taxon>Pentapetalae</taxon>
        <taxon>rosids</taxon>
        <taxon>Vitales</taxon>
        <taxon>Vitaceae</taxon>
        <taxon>Viteae</taxon>
        <taxon>Vitis</taxon>
    </lineage>
</organism>
<dbReference type="GO" id="GO:0005739">
    <property type="term" value="C:mitochondrion"/>
    <property type="evidence" value="ECO:0007669"/>
    <property type="project" value="UniProtKB-SubCell"/>
</dbReference>
<dbReference type="AlphaFoldDB" id="A0A438E4H5"/>
<evidence type="ECO:0000256" key="1">
    <source>
        <dbReference type="ARBA" id="ARBA00004173"/>
    </source>
</evidence>
<keyword evidence="5" id="KW-0663">Pyridoxal phosphate</keyword>
<dbReference type="InterPro" id="IPR015422">
    <property type="entry name" value="PyrdxlP-dep_Trfase_small"/>
</dbReference>
<dbReference type="NCBIfam" id="NF004767">
    <property type="entry name" value="PRK06105.1"/>
    <property type="match status" value="1"/>
</dbReference>
<proteinExistence type="inferred from homology"/>
<gene>
    <name evidence="6" type="primary">GABA-TP1_1</name>
    <name evidence="6" type="ORF">CK203_115768</name>
</gene>
<dbReference type="Gene3D" id="3.90.1150.10">
    <property type="entry name" value="Aspartate Aminotransferase, domain 1"/>
    <property type="match status" value="1"/>
</dbReference>
<dbReference type="InterPro" id="IPR049704">
    <property type="entry name" value="Aminotrans_3_PPA_site"/>
</dbReference>
<dbReference type="InterPro" id="IPR005814">
    <property type="entry name" value="Aminotrans_3"/>
</dbReference>
<evidence type="ECO:0000256" key="4">
    <source>
        <dbReference type="ARBA" id="ARBA00022679"/>
    </source>
</evidence>
<evidence type="ECO:0000256" key="2">
    <source>
        <dbReference type="ARBA" id="ARBA00008954"/>
    </source>
</evidence>
<comment type="similarity">
    <text evidence="2">Belongs to the class-III pyridoxal-phosphate-dependent aminotransferase family.</text>
</comment>
<dbReference type="Proteomes" id="UP000288805">
    <property type="component" value="Unassembled WGS sequence"/>
</dbReference>
<evidence type="ECO:0000313" key="6">
    <source>
        <dbReference type="EMBL" id="RVW42618.1"/>
    </source>
</evidence>
<keyword evidence="4" id="KW-0808">Transferase</keyword>
<dbReference type="InterPro" id="IPR015421">
    <property type="entry name" value="PyrdxlP-dep_Trfase_major"/>
</dbReference>
<evidence type="ECO:0000256" key="3">
    <source>
        <dbReference type="ARBA" id="ARBA00022576"/>
    </source>
</evidence>
<comment type="caution">
    <text evidence="6">The sequence shown here is derived from an EMBL/GenBank/DDBJ whole genome shotgun (WGS) entry which is preliminary data.</text>
</comment>
<comment type="subcellular location">
    <subcellularLocation>
        <location evidence="1">Mitochondrion</location>
    </subcellularLocation>
</comment>
<dbReference type="Pfam" id="PF00202">
    <property type="entry name" value="Aminotran_3"/>
    <property type="match status" value="1"/>
</dbReference>
<dbReference type="Gene3D" id="3.40.640.10">
    <property type="entry name" value="Type I PLP-dependent aspartate aminotransferase-like (Major domain)"/>
    <property type="match status" value="1"/>
</dbReference>
<dbReference type="FunFam" id="3.40.640.10:FF:000014">
    <property type="entry name" value="Adenosylmethionine-8-amino-7-oxononanoate aminotransferase, probable"/>
    <property type="match status" value="1"/>
</dbReference>
<dbReference type="EMBL" id="QGNW01001400">
    <property type="protein sequence ID" value="RVW42618.1"/>
    <property type="molecule type" value="Genomic_DNA"/>
</dbReference>
<dbReference type="PANTHER" id="PTHR42684:SF3">
    <property type="entry name" value="ADENOSYLMETHIONINE-8-AMINO-7-OXONONANOATE AMINOTRANSFERASE"/>
    <property type="match status" value="1"/>
</dbReference>
<dbReference type="PROSITE" id="PS00600">
    <property type="entry name" value="AA_TRANSFER_CLASS_3"/>
    <property type="match status" value="1"/>
</dbReference>
<dbReference type="GO" id="GO:0008483">
    <property type="term" value="F:transaminase activity"/>
    <property type="evidence" value="ECO:0007669"/>
    <property type="project" value="UniProtKB-KW"/>
</dbReference>
<protein>
    <submittedName>
        <fullName evidence="6">Gamma aminobutyrate transaminase 1, mitochondrial</fullName>
    </submittedName>
</protein>